<reference evidence="1 2" key="1">
    <citation type="submission" date="2016-04" db="EMBL/GenBank/DDBJ databases">
        <title>Complete genome sequence of natural rubber-degrading, novel Gram-negative bacterium, Rhizobacter gummiphilus strain NS21.</title>
        <authorList>
            <person name="Tabata M."/>
            <person name="Kasai D."/>
            <person name="Fukuda M."/>
        </authorList>
    </citation>
    <scope>NUCLEOTIDE SEQUENCE [LARGE SCALE GENOMIC DNA]</scope>
    <source>
        <strain evidence="1 2">NS21</strain>
    </source>
</reference>
<evidence type="ECO:0008006" key="3">
    <source>
        <dbReference type="Google" id="ProtNLM"/>
    </source>
</evidence>
<protein>
    <recommendedName>
        <fullName evidence="3">Phosphohydrolase</fullName>
    </recommendedName>
</protein>
<proteinExistence type="predicted"/>
<evidence type="ECO:0000313" key="2">
    <source>
        <dbReference type="Proteomes" id="UP000193427"/>
    </source>
</evidence>
<dbReference type="EMBL" id="CP015118">
    <property type="protein sequence ID" value="ARN21001.1"/>
    <property type="molecule type" value="Genomic_DNA"/>
</dbReference>
<evidence type="ECO:0000313" key="1">
    <source>
        <dbReference type="EMBL" id="ARN21001.1"/>
    </source>
</evidence>
<sequence>MLPADQLPTSGFMGRRKYLKRDLLSDVVNRMNSGNLSHLQVPTTLVYRLACLCKRWAPDLQVFIAQVLESSGHLDHFLTQPAATDHHTGRHGLFEAAILAAELAMDADHDPRTLKPLPFYVDELQQVCSAAAFLFDIGKVMDGRLGADLPRDEAETLVPYLDLPRAWRSSWEPLVNRHPILAAWFDQLGRETPDPIHSVRSARALVRNAVTAAWRQPQA</sequence>
<dbReference type="Proteomes" id="UP000193427">
    <property type="component" value="Chromosome"/>
</dbReference>
<dbReference type="AlphaFoldDB" id="A0A1W6L9L6"/>
<keyword evidence="2" id="KW-1185">Reference proteome</keyword>
<organism evidence="1 2">
    <name type="scientific">Piscinibacter gummiphilus</name>
    <dbReference type="NCBI Taxonomy" id="946333"/>
    <lineage>
        <taxon>Bacteria</taxon>
        <taxon>Pseudomonadati</taxon>
        <taxon>Pseudomonadota</taxon>
        <taxon>Betaproteobacteria</taxon>
        <taxon>Burkholderiales</taxon>
        <taxon>Sphaerotilaceae</taxon>
        <taxon>Piscinibacter</taxon>
    </lineage>
</organism>
<gene>
    <name evidence="1" type="ORF">A4W93_14470</name>
</gene>
<dbReference type="KEGG" id="rgu:A4W93_14470"/>
<accession>A0A1W6L9L6</accession>
<name>A0A1W6L9L6_9BURK</name>